<dbReference type="Proteomes" id="UP000815846">
    <property type="component" value="Unassembled WGS sequence"/>
</dbReference>
<sequence length="237" mass="27335">MTAIKRNYNVDLMRTLAIFLMVIFHFCYDLRYFGWVTWHIPDGDGWKQFRYVILTLFFLCVGIGLFYSHGKQINWQSLLKRLAQIAIGAGLITAMSLVMFPKNWVFFGVLHFIFVASLCALLFVPYPRLSLITGISIIVLGFSGVLGRRWPITYFTDSLPNYTVDYVAFFPWLGVVLLGISLAHSNSLNRDIFKLNNVKNNTIMQRLAWPGKHSLIIYLVHQPLLFAILAPIHWWLG</sequence>
<dbReference type="RefSeq" id="WP_101342627.1">
    <property type="nucleotide sequence ID" value="NZ_PJAI02000015.1"/>
</dbReference>
<feature type="transmembrane region" description="Helical" evidence="1">
    <location>
        <begin position="106"/>
        <end position="124"/>
    </location>
</feature>
<dbReference type="Pfam" id="PF07786">
    <property type="entry name" value="HGSNAT_cat"/>
    <property type="match status" value="1"/>
</dbReference>
<gene>
    <name evidence="3" type="ORF">CWS31_012695</name>
</gene>
<dbReference type="InterPro" id="IPR012429">
    <property type="entry name" value="HGSNAT_cat"/>
</dbReference>
<protein>
    <submittedName>
        <fullName evidence="3">DUF1624 domain-containing protein</fullName>
    </submittedName>
</protein>
<organism evidence="3 4">
    <name type="scientific">Colwellia echini</name>
    <dbReference type="NCBI Taxonomy" id="1982103"/>
    <lineage>
        <taxon>Bacteria</taxon>
        <taxon>Pseudomonadati</taxon>
        <taxon>Pseudomonadota</taxon>
        <taxon>Gammaproteobacteria</taxon>
        <taxon>Alteromonadales</taxon>
        <taxon>Colwelliaceae</taxon>
        <taxon>Colwellia</taxon>
    </lineage>
</organism>
<keyword evidence="1" id="KW-0472">Membrane</keyword>
<evidence type="ECO:0000256" key="1">
    <source>
        <dbReference type="SAM" id="Phobius"/>
    </source>
</evidence>
<evidence type="ECO:0000259" key="2">
    <source>
        <dbReference type="Pfam" id="PF07786"/>
    </source>
</evidence>
<feature type="domain" description="Heparan-alpha-glucosaminide N-acetyltransferase catalytic" evidence="2">
    <location>
        <begin position="6"/>
        <end position="223"/>
    </location>
</feature>
<feature type="transmembrane region" description="Helical" evidence="1">
    <location>
        <begin position="82"/>
        <end position="100"/>
    </location>
</feature>
<comment type="caution">
    <text evidence="3">The sequence shown here is derived from an EMBL/GenBank/DDBJ whole genome shotgun (WGS) entry which is preliminary data.</text>
</comment>
<reference evidence="3 4" key="1">
    <citation type="submission" date="2019-08" db="EMBL/GenBank/DDBJ databases">
        <title>Microbe sample from Colwellia echini.</title>
        <authorList>
            <person name="Christiansen L."/>
            <person name="Pathiraja D."/>
            <person name="Schultz-Johansen M."/>
            <person name="Choi I.-G."/>
            <person name="Stougaard P."/>
        </authorList>
    </citation>
    <scope>NUCLEOTIDE SEQUENCE [LARGE SCALE GENOMIC DNA]</scope>
    <source>
        <strain evidence="3 4">A3</strain>
    </source>
</reference>
<accession>A0ABY3MUW0</accession>
<keyword evidence="1" id="KW-0812">Transmembrane</keyword>
<proteinExistence type="predicted"/>
<feature type="transmembrane region" description="Helical" evidence="1">
    <location>
        <begin position="215"/>
        <end position="236"/>
    </location>
</feature>
<evidence type="ECO:0000313" key="3">
    <source>
        <dbReference type="EMBL" id="TYK64980.1"/>
    </source>
</evidence>
<evidence type="ECO:0000313" key="4">
    <source>
        <dbReference type="Proteomes" id="UP000815846"/>
    </source>
</evidence>
<feature type="transmembrane region" description="Helical" evidence="1">
    <location>
        <begin position="12"/>
        <end position="31"/>
    </location>
</feature>
<feature type="transmembrane region" description="Helical" evidence="1">
    <location>
        <begin position="51"/>
        <end position="70"/>
    </location>
</feature>
<keyword evidence="1" id="KW-1133">Transmembrane helix</keyword>
<dbReference type="EMBL" id="PJAI02000015">
    <property type="protein sequence ID" value="TYK64980.1"/>
    <property type="molecule type" value="Genomic_DNA"/>
</dbReference>
<feature type="transmembrane region" description="Helical" evidence="1">
    <location>
        <begin position="166"/>
        <end position="184"/>
    </location>
</feature>
<keyword evidence="4" id="KW-1185">Reference proteome</keyword>
<name>A0ABY3MUW0_9GAMM</name>
<feature type="transmembrane region" description="Helical" evidence="1">
    <location>
        <begin position="129"/>
        <end position="146"/>
    </location>
</feature>